<dbReference type="AlphaFoldDB" id="K6XNW0"/>
<reference evidence="2 3" key="1">
    <citation type="submission" date="2012-08" db="EMBL/GenBank/DDBJ databases">
        <title>Whole genome shotgun sequence of Gordonia namibiensis NBRC 108229.</title>
        <authorList>
            <person name="Isaki-Nakamura S."/>
            <person name="Hosoyama A."/>
            <person name="Tsuchikane K."/>
            <person name="Katsumata H."/>
            <person name="Baba S."/>
            <person name="Yamazaki S."/>
            <person name="Fujita N."/>
        </authorList>
    </citation>
    <scope>NUCLEOTIDE SEQUENCE [LARGE SCALE GENOMIC DNA]</scope>
    <source>
        <strain evidence="2 3">NBRC 108229</strain>
    </source>
</reference>
<feature type="region of interest" description="Disordered" evidence="1">
    <location>
        <begin position="1"/>
        <end position="88"/>
    </location>
</feature>
<sequence length="88" mass="9432">MPVQLPVQLPVQSGKSDARSPPPFARARAKPTPHPAGPPDVPTTPRPPSSWASATNLDSPEDTRHDVDTHPLETVPYSTKHPLTSANK</sequence>
<name>K6XNW0_9ACTN</name>
<gene>
    <name evidence="2" type="ORF">GONAM_16_00290</name>
</gene>
<keyword evidence="3" id="KW-1185">Reference proteome</keyword>
<organism evidence="2 3">
    <name type="scientific">Gordonia namibiensis NBRC 108229</name>
    <dbReference type="NCBI Taxonomy" id="1208314"/>
    <lineage>
        <taxon>Bacteria</taxon>
        <taxon>Bacillati</taxon>
        <taxon>Actinomycetota</taxon>
        <taxon>Actinomycetes</taxon>
        <taxon>Mycobacteriales</taxon>
        <taxon>Gordoniaceae</taxon>
        <taxon>Gordonia</taxon>
    </lineage>
</organism>
<feature type="compositionally biased region" description="Pro residues" evidence="1">
    <location>
        <begin position="32"/>
        <end position="48"/>
    </location>
</feature>
<evidence type="ECO:0000313" key="3">
    <source>
        <dbReference type="Proteomes" id="UP000035058"/>
    </source>
</evidence>
<protein>
    <submittedName>
        <fullName evidence="2">Uncharacterized protein</fullName>
    </submittedName>
</protein>
<dbReference type="EMBL" id="BAHE01000016">
    <property type="protein sequence ID" value="GAC00530.1"/>
    <property type="molecule type" value="Genomic_DNA"/>
</dbReference>
<evidence type="ECO:0000313" key="2">
    <source>
        <dbReference type="EMBL" id="GAC00530.1"/>
    </source>
</evidence>
<dbReference type="Proteomes" id="UP000035058">
    <property type="component" value="Unassembled WGS sequence"/>
</dbReference>
<comment type="caution">
    <text evidence="2">The sequence shown here is derived from an EMBL/GenBank/DDBJ whole genome shotgun (WGS) entry which is preliminary data.</text>
</comment>
<accession>K6XNW0</accession>
<proteinExistence type="predicted"/>
<evidence type="ECO:0000256" key="1">
    <source>
        <dbReference type="SAM" id="MobiDB-lite"/>
    </source>
</evidence>
<feature type="compositionally biased region" description="Basic and acidic residues" evidence="1">
    <location>
        <begin position="61"/>
        <end position="71"/>
    </location>
</feature>